<keyword evidence="1" id="KW-0812">Transmembrane</keyword>
<sequence length="209" mass="24083">MQRLCNLSLKCPVHSNSSDSTGIVNVYYIKTGDLTIDPLKKRLMCRLMNDCALDQLLSFYGHDVMSIYEIEAVAYYPHNELADNYIDVILVRDGTLVSYQTLVLNIIHKLNRTFYEFDNDDEMMADEEFNANEQFLLDKYFDFGGNFEKVFEEDSYALNEQEENIVVEVCDDPKKPNRWIQVVSVLVAGAAVGAIGYVSYYYPFLYSAF</sequence>
<proteinExistence type="predicted"/>
<evidence type="ECO:0000256" key="1">
    <source>
        <dbReference type="SAM" id="Phobius"/>
    </source>
</evidence>
<evidence type="ECO:0000313" key="2">
    <source>
        <dbReference type="EMBL" id="QHT25973.1"/>
    </source>
</evidence>
<feature type="transmembrane region" description="Helical" evidence="1">
    <location>
        <begin position="182"/>
        <end position="202"/>
    </location>
</feature>
<protein>
    <submittedName>
        <fullName evidence="2">Uncharacterized protein</fullName>
    </submittedName>
</protein>
<dbReference type="AlphaFoldDB" id="A0A6C0EC58"/>
<keyword evidence="1" id="KW-0472">Membrane</keyword>
<reference evidence="2" key="1">
    <citation type="journal article" date="2020" name="Nature">
        <title>Giant virus diversity and host interactions through global metagenomics.</title>
        <authorList>
            <person name="Schulz F."/>
            <person name="Roux S."/>
            <person name="Paez-Espino D."/>
            <person name="Jungbluth S."/>
            <person name="Walsh D.A."/>
            <person name="Denef V.J."/>
            <person name="McMahon K.D."/>
            <person name="Konstantinidis K.T."/>
            <person name="Eloe-Fadrosh E.A."/>
            <person name="Kyrpides N.C."/>
            <person name="Woyke T."/>
        </authorList>
    </citation>
    <scope>NUCLEOTIDE SEQUENCE</scope>
    <source>
        <strain evidence="2">GVMAG-M-3300023179-27</strain>
    </source>
</reference>
<name>A0A6C0EC58_9ZZZZ</name>
<organism evidence="2">
    <name type="scientific">viral metagenome</name>
    <dbReference type="NCBI Taxonomy" id="1070528"/>
    <lineage>
        <taxon>unclassified sequences</taxon>
        <taxon>metagenomes</taxon>
        <taxon>organismal metagenomes</taxon>
    </lineage>
</organism>
<dbReference type="EMBL" id="MN739777">
    <property type="protein sequence ID" value="QHT25973.1"/>
    <property type="molecule type" value="Genomic_DNA"/>
</dbReference>
<accession>A0A6C0EC58</accession>
<keyword evidence="1" id="KW-1133">Transmembrane helix</keyword>